<sequence length="168" mass="19224">MKRYNLNHKLPHSQSIFSRTLLPAGWETFDRYSSHVRSLEWIENNPEDEFVWTSISQTVLAEILPYSTVAPPSRAPLSSDRRSASGLYKPLRTPLLKGLVIKLGSSYTEENRVQCVRDILPLLPAMTPSLQHLDILFLSRLSSQVFINRRATFTFVFGRVTRSSILAY</sequence>
<dbReference type="Proteomes" id="UP000054279">
    <property type="component" value="Unassembled WGS sequence"/>
</dbReference>
<protein>
    <submittedName>
        <fullName evidence="1">Uncharacterized protein</fullName>
    </submittedName>
</protein>
<dbReference type="EMBL" id="KN837099">
    <property type="protein sequence ID" value="KIJ48055.1"/>
    <property type="molecule type" value="Genomic_DNA"/>
</dbReference>
<name>A0A0C9W4Y4_SPHS4</name>
<reference evidence="1 2" key="1">
    <citation type="submission" date="2014-06" db="EMBL/GenBank/DDBJ databases">
        <title>Evolutionary Origins and Diversification of the Mycorrhizal Mutualists.</title>
        <authorList>
            <consortium name="DOE Joint Genome Institute"/>
            <consortium name="Mycorrhizal Genomics Consortium"/>
            <person name="Kohler A."/>
            <person name="Kuo A."/>
            <person name="Nagy L.G."/>
            <person name="Floudas D."/>
            <person name="Copeland A."/>
            <person name="Barry K.W."/>
            <person name="Cichocki N."/>
            <person name="Veneault-Fourrey C."/>
            <person name="LaButti K."/>
            <person name="Lindquist E.A."/>
            <person name="Lipzen A."/>
            <person name="Lundell T."/>
            <person name="Morin E."/>
            <person name="Murat C."/>
            <person name="Riley R."/>
            <person name="Ohm R."/>
            <person name="Sun H."/>
            <person name="Tunlid A."/>
            <person name="Henrissat B."/>
            <person name="Grigoriev I.V."/>
            <person name="Hibbett D.S."/>
            <person name="Martin F."/>
        </authorList>
    </citation>
    <scope>NUCLEOTIDE SEQUENCE [LARGE SCALE GENOMIC DNA]</scope>
    <source>
        <strain evidence="1 2">SS14</strain>
    </source>
</reference>
<evidence type="ECO:0000313" key="1">
    <source>
        <dbReference type="EMBL" id="KIJ48055.1"/>
    </source>
</evidence>
<dbReference type="HOGENOM" id="CLU_1587534_0_0_1"/>
<dbReference type="AlphaFoldDB" id="A0A0C9W4Y4"/>
<organism evidence="1 2">
    <name type="scientific">Sphaerobolus stellatus (strain SS14)</name>
    <dbReference type="NCBI Taxonomy" id="990650"/>
    <lineage>
        <taxon>Eukaryota</taxon>
        <taxon>Fungi</taxon>
        <taxon>Dikarya</taxon>
        <taxon>Basidiomycota</taxon>
        <taxon>Agaricomycotina</taxon>
        <taxon>Agaricomycetes</taxon>
        <taxon>Phallomycetidae</taxon>
        <taxon>Geastrales</taxon>
        <taxon>Sphaerobolaceae</taxon>
        <taxon>Sphaerobolus</taxon>
    </lineage>
</organism>
<keyword evidence="2" id="KW-1185">Reference proteome</keyword>
<gene>
    <name evidence="1" type="ORF">M422DRAFT_248220</name>
</gene>
<evidence type="ECO:0000313" key="2">
    <source>
        <dbReference type="Proteomes" id="UP000054279"/>
    </source>
</evidence>
<accession>A0A0C9W4Y4</accession>
<proteinExistence type="predicted"/>